<keyword evidence="2" id="KW-1133">Transmembrane helix</keyword>
<feature type="transmembrane region" description="Helical" evidence="2">
    <location>
        <begin position="173"/>
        <end position="201"/>
    </location>
</feature>
<reference evidence="3" key="2">
    <citation type="submission" date="2020-09" db="EMBL/GenBank/DDBJ databases">
        <authorList>
            <person name="Sun Q."/>
            <person name="Zhou Y."/>
        </authorList>
    </citation>
    <scope>NUCLEOTIDE SEQUENCE</scope>
    <source>
        <strain evidence="3">CGMCC 1.12813</strain>
    </source>
</reference>
<keyword evidence="2" id="KW-0472">Membrane</keyword>
<evidence type="ECO:0000313" key="3">
    <source>
        <dbReference type="EMBL" id="GGB11591.1"/>
    </source>
</evidence>
<feature type="region of interest" description="Disordered" evidence="1">
    <location>
        <begin position="1"/>
        <end position="164"/>
    </location>
</feature>
<organism evidence="3 4">
    <name type="scientific">Conyzicola nivalis</name>
    <dbReference type="NCBI Taxonomy" id="1477021"/>
    <lineage>
        <taxon>Bacteria</taxon>
        <taxon>Bacillati</taxon>
        <taxon>Actinomycetota</taxon>
        <taxon>Actinomycetes</taxon>
        <taxon>Micrococcales</taxon>
        <taxon>Microbacteriaceae</taxon>
        <taxon>Conyzicola</taxon>
    </lineage>
</organism>
<proteinExistence type="predicted"/>
<comment type="caution">
    <text evidence="3">The sequence shown here is derived from an EMBL/GenBank/DDBJ whole genome shotgun (WGS) entry which is preliminary data.</text>
</comment>
<evidence type="ECO:0000256" key="1">
    <source>
        <dbReference type="SAM" id="MobiDB-lite"/>
    </source>
</evidence>
<dbReference type="RefSeq" id="WP_188511349.1">
    <property type="nucleotide sequence ID" value="NZ_BMGB01000002.1"/>
</dbReference>
<feature type="compositionally biased region" description="Basic and acidic residues" evidence="1">
    <location>
        <begin position="14"/>
        <end position="44"/>
    </location>
</feature>
<evidence type="ECO:0000313" key="4">
    <source>
        <dbReference type="Proteomes" id="UP000606922"/>
    </source>
</evidence>
<name>A0A916WKW5_9MICO</name>
<keyword evidence="4" id="KW-1185">Reference proteome</keyword>
<accession>A0A916WKW5</accession>
<dbReference type="Proteomes" id="UP000606922">
    <property type="component" value="Unassembled WGS sequence"/>
</dbReference>
<keyword evidence="2" id="KW-0812">Transmembrane</keyword>
<gene>
    <name evidence="3" type="ORF">GCM10010979_27390</name>
</gene>
<protein>
    <submittedName>
        <fullName evidence="3">Uncharacterized protein</fullName>
    </submittedName>
</protein>
<sequence>MADLPMPQSDDDDRTTVVDRSVVDDSDERTTVVDRSVPDDRTTVVERAAPPAAAAAPDDEHDGTVVVARPAPAEPEDDGTVVVRRAPNARPASKTAQPTPLPSRRGRRRITLPPVEPGFGADPVEAVGPGAVSTYSPRRIQPPPAAAAEVPLGPDATRAPAPSMPSVGRRSKAFGMIGVAGFGLATVVSVVGLVAIVLSLVD</sequence>
<evidence type="ECO:0000256" key="2">
    <source>
        <dbReference type="SAM" id="Phobius"/>
    </source>
</evidence>
<reference evidence="3" key="1">
    <citation type="journal article" date="2014" name="Int. J. Syst. Evol. Microbiol.">
        <title>Complete genome sequence of Corynebacterium casei LMG S-19264T (=DSM 44701T), isolated from a smear-ripened cheese.</title>
        <authorList>
            <consortium name="US DOE Joint Genome Institute (JGI-PGF)"/>
            <person name="Walter F."/>
            <person name="Albersmeier A."/>
            <person name="Kalinowski J."/>
            <person name="Ruckert C."/>
        </authorList>
    </citation>
    <scope>NUCLEOTIDE SEQUENCE</scope>
    <source>
        <strain evidence="3">CGMCC 1.12813</strain>
    </source>
</reference>
<dbReference type="AlphaFoldDB" id="A0A916WKW5"/>
<dbReference type="EMBL" id="BMGB01000002">
    <property type="protein sequence ID" value="GGB11591.1"/>
    <property type="molecule type" value="Genomic_DNA"/>
</dbReference>